<gene>
    <name evidence="1" type="ORF">RDB_LOCUS140</name>
</gene>
<protein>
    <submittedName>
        <fullName evidence="1">Uncharacterized protein</fullName>
    </submittedName>
</protein>
<reference evidence="1" key="1">
    <citation type="submission" date="2021-01" db="EMBL/GenBank/DDBJ databases">
        <authorList>
            <person name="Kaushik A."/>
        </authorList>
    </citation>
    <scope>NUCLEOTIDE SEQUENCE</scope>
    <source>
        <strain evidence="1">Type strain: AG8-Rh-89/</strain>
    </source>
</reference>
<dbReference type="SUPFAM" id="SSF52047">
    <property type="entry name" value="RNI-like"/>
    <property type="match status" value="1"/>
</dbReference>
<accession>A0A8H2X0C0</accession>
<dbReference type="Proteomes" id="UP000663850">
    <property type="component" value="Unassembled WGS sequence"/>
</dbReference>
<dbReference type="EMBL" id="CAJMWZ010000010">
    <property type="protein sequence ID" value="CAE6409168.1"/>
    <property type="molecule type" value="Genomic_DNA"/>
</dbReference>
<dbReference type="AlphaFoldDB" id="A0A8H2X0C0"/>
<name>A0A8H2X0C0_9AGAM</name>
<organism evidence="1 2">
    <name type="scientific">Rhizoctonia solani</name>
    <dbReference type="NCBI Taxonomy" id="456999"/>
    <lineage>
        <taxon>Eukaryota</taxon>
        <taxon>Fungi</taxon>
        <taxon>Dikarya</taxon>
        <taxon>Basidiomycota</taxon>
        <taxon>Agaricomycotina</taxon>
        <taxon>Agaricomycetes</taxon>
        <taxon>Cantharellales</taxon>
        <taxon>Ceratobasidiaceae</taxon>
        <taxon>Rhizoctonia</taxon>
    </lineage>
</organism>
<sequence length="507" mass="57431">MMTVNKAIFRLAIKVAWYEVRGIDKVLLLLPYTPAPYSGAMYDSGRAILIGKNPHVEYHLVENIPQEALDRIKIYTEHIVVMHTHDSSVNAVFHGFSVLLPLGPITPRLQRLSLFPHDLAPAPFHAEAAFLLDLCCPNTLVAFSLTPPRNHGQLERMFSVSIHISPSALTQLLCELKFKRIRELNLERDYLFIPTTVQAVPQDVRSSLDRLTTISLFGNTLRLLPLELLATLPHLSHLQLSLLDHMVEPSSMNPNDRGFPSLECIRLFKPQCEPATRLLGIIPSQLRVILVQFDFTDDELPDEGHISAFINTLVQNRQTLHSLTLYLDNTPLSTQCVTALSSLNKLTTVAGILEFTDQECILDLFRRWPEIRCLNLPACTIDPEAMVELAIIWPHLTRLSIKLSMRQSPHTSPFINRSSITSTSNDGHVPDPESTLPQAFIPISTSSIKLTLRTELKLESDDCREIARLLVRCWRNVTLFRSRKSKLQNKILESIMNEIKIYRNVAD</sequence>
<dbReference type="Gene3D" id="3.80.10.10">
    <property type="entry name" value="Ribonuclease Inhibitor"/>
    <property type="match status" value="1"/>
</dbReference>
<comment type="caution">
    <text evidence="1">The sequence shown here is derived from an EMBL/GenBank/DDBJ whole genome shotgun (WGS) entry which is preliminary data.</text>
</comment>
<proteinExistence type="predicted"/>
<evidence type="ECO:0000313" key="2">
    <source>
        <dbReference type="Proteomes" id="UP000663850"/>
    </source>
</evidence>
<evidence type="ECO:0000313" key="1">
    <source>
        <dbReference type="EMBL" id="CAE6409168.1"/>
    </source>
</evidence>
<dbReference type="InterPro" id="IPR032675">
    <property type="entry name" value="LRR_dom_sf"/>
</dbReference>